<comment type="subcellular location">
    <subcellularLocation>
        <location evidence="1">Cytoplasm</location>
    </subcellularLocation>
</comment>
<dbReference type="NCBIfam" id="NF006873">
    <property type="entry name" value="PRK09369.1"/>
    <property type="match status" value="1"/>
</dbReference>
<dbReference type="InterPro" id="IPR013792">
    <property type="entry name" value="RNA3'P_cycl/enolpyr_Trfase_a/b"/>
</dbReference>
<evidence type="ECO:0000313" key="16">
    <source>
        <dbReference type="EMBL" id="KKU10582.1"/>
    </source>
</evidence>
<dbReference type="AlphaFoldDB" id="A0A0G1MR30"/>
<dbReference type="EMBL" id="LCLA01000008">
    <property type="protein sequence ID" value="KKU10582.1"/>
    <property type="molecule type" value="Genomic_DNA"/>
</dbReference>
<keyword evidence="3" id="KW-0963">Cytoplasm</keyword>
<reference evidence="16 17" key="1">
    <citation type="journal article" date="2015" name="Nature">
        <title>rRNA introns, odd ribosomes, and small enigmatic genomes across a large radiation of phyla.</title>
        <authorList>
            <person name="Brown C.T."/>
            <person name="Hug L.A."/>
            <person name="Thomas B.C."/>
            <person name="Sharon I."/>
            <person name="Castelle C.J."/>
            <person name="Singh A."/>
            <person name="Wilkins M.J."/>
            <person name="Williams K.H."/>
            <person name="Banfield J.F."/>
        </authorList>
    </citation>
    <scope>NUCLEOTIDE SEQUENCE [LARGE SCALE GENOMIC DNA]</scope>
</reference>
<dbReference type="EC" id="2.5.1.7" evidence="11 14"/>
<evidence type="ECO:0000256" key="3">
    <source>
        <dbReference type="ARBA" id="ARBA00022490"/>
    </source>
</evidence>
<organism evidence="16 17">
    <name type="scientific">Candidatus Woesebacteria bacterium GW2011_GWB1_45_5</name>
    <dbReference type="NCBI Taxonomy" id="1618581"/>
    <lineage>
        <taxon>Bacteria</taxon>
        <taxon>Candidatus Woeseibacteriota</taxon>
    </lineage>
</organism>
<comment type="catalytic activity">
    <reaction evidence="13">
        <text>phosphoenolpyruvate + UDP-N-acetyl-alpha-D-glucosamine = UDP-N-acetyl-3-O-(1-carboxyvinyl)-alpha-D-glucosamine + phosphate</text>
        <dbReference type="Rhea" id="RHEA:18681"/>
        <dbReference type="ChEBI" id="CHEBI:43474"/>
        <dbReference type="ChEBI" id="CHEBI:57705"/>
        <dbReference type="ChEBI" id="CHEBI:58702"/>
        <dbReference type="ChEBI" id="CHEBI:68483"/>
        <dbReference type="EC" id="2.5.1.7"/>
    </reaction>
</comment>
<dbReference type="InterPro" id="IPR001986">
    <property type="entry name" value="Enolpyruvate_Tfrase_dom"/>
</dbReference>
<dbReference type="Gene3D" id="3.65.10.10">
    <property type="entry name" value="Enolpyruvate transferase domain"/>
    <property type="match status" value="2"/>
</dbReference>
<evidence type="ECO:0000256" key="1">
    <source>
        <dbReference type="ARBA" id="ARBA00004496"/>
    </source>
</evidence>
<dbReference type="Proteomes" id="UP000034329">
    <property type="component" value="Unassembled WGS sequence"/>
</dbReference>
<evidence type="ECO:0000256" key="7">
    <source>
        <dbReference type="ARBA" id="ARBA00022984"/>
    </source>
</evidence>
<dbReference type="GO" id="GO:0009252">
    <property type="term" value="P:peptidoglycan biosynthetic process"/>
    <property type="evidence" value="ECO:0007669"/>
    <property type="project" value="UniProtKB-UniRule"/>
</dbReference>
<dbReference type="GO" id="GO:0008760">
    <property type="term" value="F:UDP-N-acetylglucosamine 1-carboxyvinyltransferase activity"/>
    <property type="evidence" value="ECO:0007669"/>
    <property type="project" value="UniProtKB-UniRule"/>
</dbReference>
<accession>A0A0G1MR30</accession>
<dbReference type="NCBIfam" id="TIGR01072">
    <property type="entry name" value="murA"/>
    <property type="match status" value="1"/>
</dbReference>
<evidence type="ECO:0000256" key="5">
    <source>
        <dbReference type="ARBA" id="ARBA00022679"/>
    </source>
</evidence>
<proteinExistence type="inferred from homology"/>
<evidence type="ECO:0000313" key="17">
    <source>
        <dbReference type="Proteomes" id="UP000034329"/>
    </source>
</evidence>
<comment type="caution">
    <text evidence="16">The sequence shown here is derived from an EMBL/GenBank/DDBJ whole genome shotgun (WGS) entry which is preliminary data.</text>
</comment>
<gene>
    <name evidence="16" type="ORF">UX13_C0008G0008</name>
</gene>
<dbReference type="CDD" id="cd01555">
    <property type="entry name" value="UdpNAET"/>
    <property type="match status" value="1"/>
</dbReference>
<dbReference type="GO" id="GO:0071555">
    <property type="term" value="P:cell wall organization"/>
    <property type="evidence" value="ECO:0007669"/>
    <property type="project" value="UniProtKB-KW"/>
</dbReference>
<sequence length="441" mass="48699">MVLKSQDYRIRFEKYGTIRIAKMSKFFVTGGKKLEGKIKVSGNKNAALKLIPAALLADSPSTFTNVPKISDVDVMVEIVEKLGAKVEYKDHVLTIDPRTLTSFDPDPDLSSKFRASVVLAAPLLAKFGKAVVTPPGGDQIGDRLLDTHFSMMQKMGVTMERKDGRFFLEWKKKKSSDIFLEEASVTATEMGLMMASAIDGSLTIQDTAAEPHVTDLSNYLKRMGAKIDGIGTNTLTISGGKLKGTEHKVSPDHIEGGTFAVASAITGGKVEIEDFRGQDYPMILNYLSYMGVNFRQNANSLTVLPSELAASRRKFQTRPWPGFPTDLMSPFIVLATQTKGTVLCHDWMYEWRMFFVDDLISMGANIFIADPHRVIVSGPTPLISDRLFCKDIRAGISVILAALTAQGRSEIENIEVVERGYEKIDDRLKALGAEIWKKDSE</sequence>
<keyword evidence="9" id="KW-0961">Cell wall biogenesis/degradation</keyword>
<keyword evidence="8" id="KW-0131">Cell cycle</keyword>
<keyword evidence="4" id="KW-0132">Cell division</keyword>
<feature type="domain" description="Enolpyruvate transferase" evidence="15">
    <location>
        <begin position="28"/>
        <end position="428"/>
    </location>
</feature>
<dbReference type="GO" id="GO:0019277">
    <property type="term" value="P:UDP-N-acetylgalactosamine biosynthetic process"/>
    <property type="evidence" value="ECO:0007669"/>
    <property type="project" value="InterPro"/>
</dbReference>
<keyword evidence="5 16" id="KW-0808">Transferase</keyword>
<evidence type="ECO:0000259" key="15">
    <source>
        <dbReference type="Pfam" id="PF00275"/>
    </source>
</evidence>
<evidence type="ECO:0000256" key="10">
    <source>
        <dbReference type="ARBA" id="ARBA00038367"/>
    </source>
</evidence>
<dbReference type="GO" id="GO:0008360">
    <property type="term" value="P:regulation of cell shape"/>
    <property type="evidence" value="ECO:0007669"/>
    <property type="project" value="UniProtKB-KW"/>
</dbReference>
<dbReference type="PANTHER" id="PTHR43783">
    <property type="entry name" value="UDP-N-ACETYLGLUCOSAMINE 1-CARBOXYVINYLTRANSFERASE"/>
    <property type="match status" value="1"/>
</dbReference>
<dbReference type="Pfam" id="PF00275">
    <property type="entry name" value="EPSP_synthase"/>
    <property type="match status" value="1"/>
</dbReference>
<dbReference type="InterPro" id="IPR005750">
    <property type="entry name" value="UDP_GlcNAc_COvinyl_MurA"/>
</dbReference>
<evidence type="ECO:0000256" key="6">
    <source>
        <dbReference type="ARBA" id="ARBA00022960"/>
    </source>
</evidence>
<dbReference type="SUPFAM" id="SSF55205">
    <property type="entry name" value="EPT/RTPC-like"/>
    <property type="match status" value="1"/>
</dbReference>
<evidence type="ECO:0000256" key="9">
    <source>
        <dbReference type="ARBA" id="ARBA00023316"/>
    </source>
</evidence>
<evidence type="ECO:0000256" key="14">
    <source>
        <dbReference type="NCBIfam" id="TIGR01072"/>
    </source>
</evidence>
<evidence type="ECO:0000256" key="11">
    <source>
        <dbReference type="ARBA" id="ARBA00039108"/>
    </source>
</evidence>
<dbReference type="InterPro" id="IPR050068">
    <property type="entry name" value="MurA_subfamily"/>
</dbReference>
<dbReference type="GO" id="GO:0005737">
    <property type="term" value="C:cytoplasm"/>
    <property type="evidence" value="ECO:0007669"/>
    <property type="project" value="UniProtKB-SubCell"/>
</dbReference>
<comment type="similarity">
    <text evidence="10">Belongs to the EPSP synthase family. MurA subfamily.</text>
</comment>
<keyword evidence="7" id="KW-0573">Peptidoglycan synthesis</keyword>
<evidence type="ECO:0000256" key="8">
    <source>
        <dbReference type="ARBA" id="ARBA00023306"/>
    </source>
</evidence>
<dbReference type="PANTHER" id="PTHR43783:SF1">
    <property type="entry name" value="UDP-N-ACETYLGLUCOSAMINE 1-CARBOXYVINYLTRANSFERASE"/>
    <property type="match status" value="1"/>
</dbReference>
<keyword evidence="6" id="KW-0133">Cell shape</keyword>
<dbReference type="InterPro" id="IPR036968">
    <property type="entry name" value="Enolpyruvate_Tfrase_sf"/>
</dbReference>
<dbReference type="GO" id="GO:0051301">
    <property type="term" value="P:cell division"/>
    <property type="evidence" value="ECO:0007669"/>
    <property type="project" value="UniProtKB-KW"/>
</dbReference>
<dbReference type="PATRIC" id="fig|1618581.3.peg.152"/>
<evidence type="ECO:0000256" key="12">
    <source>
        <dbReference type="ARBA" id="ARBA00039754"/>
    </source>
</evidence>
<comment type="pathway">
    <text evidence="2">Cell wall biogenesis; peptidoglycan biosynthesis.</text>
</comment>
<evidence type="ECO:0000256" key="13">
    <source>
        <dbReference type="ARBA" id="ARBA00047527"/>
    </source>
</evidence>
<evidence type="ECO:0000256" key="2">
    <source>
        <dbReference type="ARBA" id="ARBA00004752"/>
    </source>
</evidence>
<name>A0A0G1MR30_9BACT</name>
<evidence type="ECO:0000256" key="4">
    <source>
        <dbReference type="ARBA" id="ARBA00022618"/>
    </source>
</evidence>
<protein>
    <recommendedName>
        <fullName evidence="12 14">UDP-N-acetylglucosamine 1-carboxyvinyltransferase</fullName>
        <ecNumber evidence="11 14">2.5.1.7</ecNumber>
    </recommendedName>
</protein>